<name>A0A7R7VPL9_ASPCH</name>
<gene>
    <name evidence="2" type="ORF">ACHE_40382S</name>
</gene>
<dbReference type="GO" id="GO:0005576">
    <property type="term" value="C:extracellular region"/>
    <property type="evidence" value="ECO:0007669"/>
    <property type="project" value="TreeGrafter"/>
</dbReference>
<dbReference type="PANTHER" id="PTHR38123:SF3">
    <property type="entry name" value="ANTIGENIC CELL WALL GALACTOMANNOPROTEIN"/>
    <property type="match status" value="1"/>
</dbReference>
<feature type="chain" id="PRO_5030689552" description="Cell wall galactomannoprotein" evidence="1">
    <location>
        <begin position="23"/>
        <end position="179"/>
    </location>
</feature>
<dbReference type="RefSeq" id="XP_043136340.1">
    <property type="nucleotide sequence ID" value="XM_043278574.1"/>
</dbReference>
<protein>
    <recommendedName>
        <fullName evidence="4">Cell wall galactomannoprotein</fullName>
    </recommendedName>
</protein>
<keyword evidence="3" id="KW-1185">Reference proteome</keyword>
<evidence type="ECO:0008006" key="4">
    <source>
        <dbReference type="Google" id="ProtNLM"/>
    </source>
</evidence>
<dbReference type="KEGG" id="ache:ACHE_40382S"/>
<dbReference type="EMBL" id="AP024419">
    <property type="protein sequence ID" value="BCR87818.1"/>
    <property type="molecule type" value="Genomic_DNA"/>
</dbReference>
<evidence type="ECO:0000313" key="2">
    <source>
        <dbReference type="EMBL" id="BCR87818.1"/>
    </source>
</evidence>
<dbReference type="AlphaFoldDB" id="A0A7R7VPL9"/>
<organism evidence="2 3">
    <name type="scientific">Aspergillus chevalieri</name>
    <name type="common">Eurotium chevalieri</name>
    <dbReference type="NCBI Taxonomy" id="182096"/>
    <lineage>
        <taxon>Eukaryota</taxon>
        <taxon>Fungi</taxon>
        <taxon>Dikarya</taxon>
        <taxon>Ascomycota</taxon>
        <taxon>Pezizomycotina</taxon>
        <taxon>Eurotiomycetes</taxon>
        <taxon>Eurotiomycetidae</taxon>
        <taxon>Eurotiales</taxon>
        <taxon>Aspergillaceae</taxon>
        <taxon>Aspergillus</taxon>
        <taxon>Aspergillus subgen. Aspergillus</taxon>
    </lineage>
</organism>
<dbReference type="PANTHER" id="PTHR38123">
    <property type="entry name" value="CELL WALL SERINE-THREONINE-RICH GALACTOMANNOPROTEIN MP1 (AFU_ORTHOLOGUE AFUA_4G03240)"/>
    <property type="match status" value="1"/>
</dbReference>
<sequence length="179" mass="19347">MLPKRLLTILLASLTSLAPVSASPHTALSHSVSQLGSIQSHLSLLTEALDSYNGGVWGLLTLANRVNNAQSAIRGARLNLDQLPVLSGDDFENWAGSYEKLQPVILGALKTAHGKTDHFHKLGLKPVVAALVQGLIDERNGYKKTIEGKMSRENITAMVAHNEEVDKTVKFVFEALESV</sequence>
<accession>A0A7R7VPL9</accession>
<proteinExistence type="predicted"/>
<dbReference type="Pfam" id="PF12296">
    <property type="entry name" value="HsbA"/>
    <property type="match status" value="1"/>
</dbReference>
<dbReference type="GeneID" id="66982177"/>
<reference evidence="2" key="1">
    <citation type="submission" date="2021-01" db="EMBL/GenBank/DDBJ databases">
        <authorList>
            <consortium name="Aspergillus chevalieri M1 genome sequencing consortium"/>
            <person name="Kazuki M."/>
            <person name="Futagami T."/>
        </authorList>
    </citation>
    <scope>NUCLEOTIDE SEQUENCE</scope>
    <source>
        <strain evidence="2">M1</strain>
    </source>
</reference>
<reference evidence="2" key="2">
    <citation type="submission" date="2021-02" db="EMBL/GenBank/DDBJ databases">
        <title>Aspergillus chevalieri M1 genome sequence.</title>
        <authorList>
            <person name="Kadooka C."/>
            <person name="Mori K."/>
            <person name="Futagami T."/>
        </authorList>
    </citation>
    <scope>NUCLEOTIDE SEQUENCE</scope>
    <source>
        <strain evidence="2">M1</strain>
    </source>
</reference>
<keyword evidence="1" id="KW-0732">Signal</keyword>
<dbReference type="InterPro" id="IPR021054">
    <property type="entry name" value="Cell_wall_mannoprotein_1"/>
</dbReference>
<feature type="signal peptide" evidence="1">
    <location>
        <begin position="1"/>
        <end position="22"/>
    </location>
</feature>
<dbReference type="Proteomes" id="UP000637239">
    <property type="component" value="Chromosome 4"/>
</dbReference>
<evidence type="ECO:0000313" key="3">
    <source>
        <dbReference type="Proteomes" id="UP000637239"/>
    </source>
</evidence>
<evidence type="ECO:0000256" key="1">
    <source>
        <dbReference type="SAM" id="SignalP"/>
    </source>
</evidence>